<reference evidence="2" key="1">
    <citation type="journal article" date="2011" name="MBio">
        <title>Novel metabolic attributes of the genus Cyanothece, comprising a group of unicellular nitrogen-fixing Cyanobacteria.</title>
        <authorList>
            <person name="Bandyopadhyay A."/>
            <person name="Elvitigala T."/>
            <person name="Welsh E."/>
            <person name="Stockel J."/>
            <person name="Liberton M."/>
            <person name="Min H."/>
            <person name="Sherman L.A."/>
            <person name="Pakrasi H.B."/>
        </authorList>
    </citation>
    <scope>NUCLEOTIDE SEQUENCE [LARGE SCALE GENOMIC DNA]</scope>
    <source>
        <strain evidence="2">PCC 7424</strain>
        <plasmid evidence="2">pP742402</plasmid>
    </source>
</reference>
<geneLocation type="plasmid" evidence="1 2">
    <name>pP742402</name>
</geneLocation>
<keyword evidence="1" id="KW-0614">Plasmid</keyword>
<name>B7KMF6_GLOC7</name>
<evidence type="ECO:0000313" key="2">
    <source>
        <dbReference type="Proteomes" id="UP000002384"/>
    </source>
</evidence>
<dbReference type="EMBL" id="CP001293">
    <property type="protein sequence ID" value="ACK73978.1"/>
    <property type="molecule type" value="Genomic_DNA"/>
</dbReference>
<dbReference type="OrthoDB" id="516871at2"/>
<dbReference type="HOGENOM" id="CLU_2648434_0_0_3"/>
<sequence>MKKLATKTIGTSNSAFREDKRSTPISAVFKNKIDVVPQKREINAINSPALIPNNHSINSKNVMGAKETPVTKVNCL</sequence>
<organism evidence="1 2">
    <name type="scientific">Gloeothece citriformis (strain PCC 7424)</name>
    <name type="common">Cyanothece sp. (strain PCC 7424)</name>
    <dbReference type="NCBI Taxonomy" id="65393"/>
    <lineage>
        <taxon>Bacteria</taxon>
        <taxon>Bacillati</taxon>
        <taxon>Cyanobacteriota</taxon>
        <taxon>Cyanophyceae</taxon>
        <taxon>Oscillatoriophycideae</taxon>
        <taxon>Chroococcales</taxon>
        <taxon>Aphanothecaceae</taxon>
        <taxon>Gloeothece</taxon>
        <taxon>Gloeothece citriformis</taxon>
    </lineage>
</organism>
<dbReference type="Proteomes" id="UP000002384">
    <property type="component" value="Plasmid pP742402"/>
</dbReference>
<proteinExistence type="predicted"/>
<keyword evidence="2" id="KW-1185">Reference proteome</keyword>
<dbReference type="AlphaFoldDB" id="B7KMF6"/>
<accession>B7KMF6</accession>
<evidence type="ECO:0000313" key="1">
    <source>
        <dbReference type="EMBL" id="ACK73978.1"/>
    </source>
</evidence>
<gene>
    <name evidence="1" type="ordered locus">PCC7424_5400</name>
</gene>
<protein>
    <submittedName>
        <fullName evidence="1">Uncharacterized protein</fullName>
    </submittedName>
</protein>
<dbReference type="KEGG" id="cyc:PCC7424_5400"/>
<dbReference type="RefSeq" id="WP_012599485.1">
    <property type="nucleotide sequence ID" value="NC_011737.1"/>
</dbReference>